<dbReference type="EnsemblMetazoa" id="AALFPA23_003465.R3845">
    <property type="protein sequence ID" value="AALFPA23_003465.P3845"/>
    <property type="gene ID" value="AALFPA23_003465"/>
</dbReference>
<evidence type="ECO:0008006" key="6">
    <source>
        <dbReference type="Google" id="ProtNLM"/>
    </source>
</evidence>
<name>A0ABM1XWA6_AEDAL</name>
<keyword evidence="1" id="KW-0175">Coiled coil</keyword>
<dbReference type="Pfam" id="PF04388">
    <property type="entry name" value="Hamartin"/>
    <property type="match status" value="1"/>
</dbReference>
<protein>
    <recommendedName>
        <fullName evidence="6">Tuberous sclerosis 1</fullName>
    </recommendedName>
</protein>
<feature type="coiled-coil region" evidence="1">
    <location>
        <begin position="842"/>
        <end position="957"/>
    </location>
</feature>
<keyword evidence="3" id="KW-0812">Transmembrane</keyword>
<dbReference type="PANTHER" id="PTHR15154:SF2">
    <property type="entry name" value="HAMARTIN"/>
    <property type="match status" value="1"/>
</dbReference>
<feature type="region of interest" description="Disordered" evidence="2">
    <location>
        <begin position="367"/>
        <end position="390"/>
    </location>
</feature>
<dbReference type="RefSeq" id="XP_029716521.2">
    <property type="nucleotide sequence ID" value="XM_029860661.2"/>
</dbReference>
<dbReference type="PANTHER" id="PTHR15154">
    <property type="entry name" value="HAMARTIN"/>
    <property type="match status" value="1"/>
</dbReference>
<organism evidence="4 5">
    <name type="scientific">Aedes albopictus</name>
    <name type="common">Asian tiger mosquito</name>
    <name type="synonym">Stegomyia albopicta</name>
    <dbReference type="NCBI Taxonomy" id="7160"/>
    <lineage>
        <taxon>Eukaryota</taxon>
        <taxon>Metazoa</taxon>
        <taxon>Ecdysozoa</taxon>
        <taxon>Arthropoda</taxon>
        <taxon>Hexapoda</taxon>
        <taxon>Insecta</taxon>
        <taxon>Pterygota</taxon>
        <taxon>Neoptera</taxon>
        <taxon>Endopterygota</taxon>
        <taxon>Diptera</taxon>
        <taxon>Nematocera</taxon>
        <taxon>Culicoidea</taxon>
        <taxon>Culicidae</taxon>
        <taxon>Culicinae</taxon>
        <taxon>Aedini</taxon>
        <taxon>Aedes</taxon>
        <taxon>Stegomyia</taxon>
    </lineage>
</organism>
<evidence type="ECO:0000256" key="3">
    <source>
        <dbReference type="SAM" id="Phobius"/>
    </source>
</evidence>
<feature type="region of interest" description="Disordered" evidence="2">
    <location>
        <begin position="666"/>
        <end position="699"/>
    </location>
</feature>
<keyword evidence="3" id="KW-1133">Transmembrane helix</keyword>
<evidence type="ECO:0000313" key="5">
    <source>
        <dbReference type="Proteomes" id="UP000069940"/>
    </source>
</evidence>
<keyword evidence="5" id="KW-1185">Reference proteome</keyword>
<reference evidence="5" key="1">
    <citation type="journal article" date="2015" name="Proc. Natl. Acad. Sci. U.S.A.">
        <title>Genome sequence of the Asian Tiger mosquito, Aedes albopictus, reveals insights into its biology, genetics, and evolution.</title>
        <authorList>
            <person name="Chen X.G."/>
            <person name="Jiang X."/>
            <person name="Gu J."/>
            <person name="Xu M."/>
            <person name="Wu Y."/>
            <person name="Deng Y."/>
            <person name="Zhang C."/>
            <person name="Bonizzoni M."/>
            <person name="Dermauw W."/>
            <person name="Vontas J."/>
            <person name="Armbruster P."/>
            <person name="Huang X."/>
            <person name="Yang Y."/>
            <person name="Zhang H."/>
            <person name="He W."/>
            <person name="Peng H."/>
            <person name="Liu Y."/>
            <person name="Wu K."/>
            <person name="Chen J."/>
            <person name="Lirakis M."/>
            <person name="Topalis P."/>
            <person name="Van Leeuwen T."/>
            <person name="Hall A.B."/>
            <person name="Jiang X."/>
            <person name="Thorpe C."/>
            <person name="Mueller R.L."/>
            <person name="Sun C."/>
            <person name="Waterhouse R.M."/>
            <person name="Yan G."/>
            <person name="Tu Z.J."/>
            <person name="Fang X."/>
            <person name="James A.A."/>
        </authorList>
    </citation>
    <scope>NUCLEOTIDE SEQUENCE [LARGE SCALE GENOMIC DNA]</scope>
    <source>
        <strain evidence="5">Foshan</strain>
    </source>
</reference>
<proteinExistence type="predicted"/>
<evidence type="ECO:0000313" key="4">
    <source>
        <dbReference type="EnsemblMetazoa" id="AALFPA23_003465.P3845"/>
    </source>
</evidence>
<dbReference type="InterPro" id="IPR007483">
    <property type="entry name" value="Hamartin"/>
</dbReference>
<feature type="region of interest" description="Disordered" evidence="2">
    <location>
        <begin position="457"/>
        <end position="477"/>
    </location>
</feature>
<dbReference type="GeneID" id="109425317"/>
<reference evidence="4" key="2">
    <citation type="submission" date="2025-05" db="UniProtKB">
        <authorList>
            <consortium name="EnsemblMetazoa"/>
        </authorList>
    </citation>
    <scope>IDENTIFICATION</scope>
    <source>
        <strain evidence="4">Foshan</strain>
    </source>
</reference>
<feature type="compositionally biased region" description="Low complexity" evidence="2">
    <location>
        <begin position="457"/>
        <end position="472"/>
    </location>
</feature>
<evidence type="ECO:0000256" key="2">
    <source>
        <dbReference type="SAM" id="MobiDB-lite"/>
    </source>
</evidence>
<accession>A0ABM1XWA6</accession>
<dbReference type="Proteomes" id="UP000069940">
    <property type="component" value="Unassembled WGS sequence"/>
</dbReference>
<feature type="region of interest" description="Disordered" evidence="2">
    <location>
        <begin position="1185"/>
        <end position="1212"/>
    </location>
</feature>
<evidence type="ECO:0000256" key="1">
    <source>
        <dbReference type="SAM" id="Coils"/>
    </source>
</evidence>
<feature type="transmembrane region" description="Helical" evidence="3">
    <location>
        <begin position="122"/>
        <end position="147"/>
    </location>
</feature>
<keyword evidence="3" id="KW-0472">Membrane</keyword>
<feature type="coiled-coil region" evidence="1">
    <location>
        <begin position="1013"/>
        <end position="1079"/>
    </location>
</feature>
<sequence>MDAAKLFSDLESNNPTLVNEAKKRFNELFASTRDAWFSQSMMDYFSQTSSIRIVDILVKVQPPHDKVILDRLSEWIRGGSNKMHALTLFGHIIQKRPTWLHKVGNHQLVKEVLKLSKMEREIIPLISAVLCIIDLLPVIPLVMGGMLQDLFEIFNYLATFDRNTSVSLPEDQLIHLQFGLYELFNRLYGMYPCNFVTFLKREYRGEKQAVFQHTIKPLLDTVKIHPRLVSSDKDNEISQTRWRNMEPHDVVSECARMALDYMGKPQDIQNNQLMGSECPCYATPMKPVEFSAMTATIDFQWKATVNYFNKTSTDDKLSIIAVQNSFWSPSNMMQPTPPPGLATVPHTPNPTPSYTIPSISGPLLPAADGASPPEAAVEATPETTPMKDIVKPVRPYPMNSGAVRAILNTSQPSSPIKKESASGHFNFNEKSIVTSQKLLRMVNDRNHSVMQIASGNTTTTTATSTTSNSVPSSPLPIDQPTFEISRVSQKVANLKLTPAGMVLTPRYDSPSLMQLSDSTQEDQEVTDINSHLLQDQHQQQLQPLPSAHPMKEAFDAEDFEQEEGSPCSAGGLHFKSSQSMINFTRKRYRMHSQCLVDSDPSYSTGTSPADTSSYMLKNSGGISVTRSAIGEALKKHRRRHSLPDLKKYSLRVDPKTLAGDRQDLTLIETNGDSSSGSSPSEEEAISAATHFNKKQEQKTEEHIRRNMALFQEIRKNLTNLAGHRPTQSVGPPVSQLVTSGTQTIESYPQPYEQIIYGILQEEQKFKTDIAMKRLQEKAESGNRMDSNAMLDKYIELCVKKRMETGDSRKVEDMYRDHIKLLTLQLQFEKHRREIHAERNRRLLGKSRVIRALEQNNDALKDQVSRLTKEISSLNTELANLRRKTNADWTKSSTEVIELKERYAAETRKNQDLQLKVKELEAAMSEDTQTRKEQTMALEQARGELFDLTNDMEQALHKADLGQQYRDELTRLQCEMILMGEIQLKCRERLSQLDSFKARDAEIAMIQETYLDEVKDLKLSLEMKSSQLDSAKERLTELEQQLMKRDETIALQKRMLKTVKEEHKEQFNALERKYHAQKAIVVKMEEAILELRVNAVARSPDSDRTDAVGSLDHTSPLSISLASSEGLSEIKNLALVVQSGGSSTLNNNNHELDSNLPTPTSVPLPPLPLDNNNALSMAAGNAGPIAIAGTSSGRPPLPPLAGTDPMPGPSQRL</sequence>